<evidence type="ECO:0000313" key="3">
    <source>
        <dbReference type="EMBL" id="GMI12626.1"/>
    </source>
</evidence>
<dbReference type="PRINTS" id="PR00111">
    <property type="entry name" value="ABHYDROLASE"/>
</dbReference>
<keyword evidence="4" id="KW-1185">Reference proteome</keyword>
<dbReference type="Gene3D" id="3.40.50.1820">
    <property type="entry name" value="alpha/beta hydrolase"/>
    <property type="match status" value="1"/>
</dbReference>
<comment type="caution">
    <text evidence="3">The sequence shown here is derived from an EMBL/GenBank/DDBJ whole genome shotgun (WGS) entry which is preliminary data.</text>
</comment>
<dbReference type="AlphaFoldDB" id="A0A9W7FIG5"/>
<proteinExistence type="predicted"/>
<gene>
    <name evidence="3" type="ORF">TrLO_g13019</name>
</gene>
<dbReference type="InterPro" id="IPR000073">
    <property type="entry name" value="AB_hydrolase_1"/>
</dbReference>
<dbReference type="Proteomes" id="UP001165122">
    <property type="component" value="Unassembled WGS sequence"/>
</dbReference>
<dbReference type="GO" id="GO:0016020">
    <property type="term" value="C:membrane"/>
    <property type="evidence" value="ECO:0007669"/>
    <property type="project" value="TreeGrafter"/>
</dbReference>
<feature type="signal peptide" evidence="1">
    <location>
        <begin position="1"/>
        <end position="18"/>
    </location>
</feature>
<dbReference type="OrthoDB" id="2498029at2759"/>
<evidence type="ECO:0000259" key="2">
    <source>
        <dbReference type="Pfam" id="PF12146"/>
    </source>
</evidence>
<protein>
    <recommendedName>
        <fullName evidence="2">Serine aminopeptidase S33 domain-containing protein</fullName>
    </recommendedName>
</protein>
<keyword evidence="1" id="KW-0732">Signal</keyword>
<organism evidence="3 4">
    <name type="scientific">Triparma laevis f. longispina</name>
    <dbReference type="NCBI Taxonomy" id="1714387"/>
    <lineage>
        <taxon>Eukaryota</taxon>
        <taxon>Sar</taxon>
        <taxon>Stramenopiles</taxon>
        <taxon>Ochrophyta</taxon>
        <taxon>Bolidophyceae</taxon>
        <taxon>Parmales</taxon>
        <taxon>Triparmaceae</taxon>
        <taxon>Triparma</taxon>
    </lineage>
</organism>
<evidence type="ECO:0000313" key="4">
    <source>
        <dbReference type="Proteomes" id="UP001165122"/>
    </source>
</evidence>
<feature type="chain" id="PRO_5040895324" description="Serine aminopeptidase S33 domain-containing protein" evidence="1">
    <location>
        <begin position="19"/>
        <end position="402"/>
    </location>
</feature>
<dbReference type="Pfam" id="PF12146">
    <property type="entry name" value="Hydrolase_4"/>
    <property type="match status" value="1"/>
</dbReference>
<dbReference type="InterPro" id="IPR029058">
    <property type="entry name" value="AB_hydrolase_fold"/>
</dbReference>
<dbReference type="PANTHER" id="PTHR43798">
    <property type="entry name" value="MONOACYLGLYCEROL LIPASE"/>
    <property type="match status" value="1"/>
</dbReference>
<feature type="domain" description="Serine aminopeptidase S33" evidence="2">
    <location>
        <begin position="131"/>
        <end position="338"/>
    </location>
</feature>
<dbReference type="InterPro" id="IPR050266">
    <property type="entry name" value="AB_hydrolase_sf"/>
</dbReference>
<evidence type="ECO:0000256" key="1">
    <source>
        <dbReference type="SAM" id="SignalP"/>
    </source>
</evidence>
<name>A0A9W7FIG5_9STRA</name>
<dbReference type="EMBL" id="BRXW01000178">
    <property type="protein sequence ID" value="GMI12626.1"/>
    <property type="molecule type" value="Genomic_DNA"/>
</dbReference>
<accession>A0A9W7FIG5</accession>
<dbReference type="PANTHER" id="PTHR43798:SF33">
    <property type="entry name" value="HYDROLASE, PUTATIVE (AFU_ORTHOLOGUE AFUA_2G14860)-RELATED"/>
    <property type="match status" value="1"/>
</dbReference>
<reference evidence="4" key="1">
    <citation type="journal article" date="2023" name="Commun. Biol.">
        <title>Genome analysis of Parmales, the sister group of diatoms, reveals the evolutionary specialization of diatoms from phago-mixotrophs to photoautotrophs.</title>
        <authorList>
            <person name="Ban H."/>
            <person name="Sato S."/>
            <person name="Yoshikawa S."/>
            <person name="Yamada K."/>
            <person name="Nakamura Y."/>
            <person name="Ichinomiya M."/>
            <person name="Sato N."/>
            <person name="Blanc-Mathieu R."/>
            <person name="Endo H."/>
            <person name="Kuwata A."/>
            <person name="Ogata H."/>
        </authorList>
    </citation>
    <scope>NUCLEOTIDE SEQUENCE [LARGE SCALE GENOMIC DNA]</scope>
    <source>
        <strain evidence="4">NIES 3700</strain>
    </source>
</reference>
<sequence length="402" mass="44480">MYIYSPLILLCVITCASGSTWRALPKPNPSSRFGRVESKMSGEIHYNIRFPEKGLVRSLKTKLRSRKKNQKTQELSPPLKEPPFLNFIHPIFDSATLNLAKLYTGGKSKIIPTSIAPVHVLDIPGSGNSGPIVLLHGITSCASDFTLLASDLKKKYSRVIAIDLLGHGLTPLPDCEGEPSGLPNFNWMTTAVGEVLDSLIPGRKALLLGNSMGGLVAMRMALERPDKVNGLFLISPAGGPLEENDLGKLKDIFNISNQEEGKAFIKRMHGLEPPRGLLHLMAWVARGRVYREDVKQIFASITPEFMMTEKECAAINVPTALFWGGEERVLPTSHLNFFRSSIPNVSVCNPPKFGHVPQNDNWKFVASRCAEFTQTYERDGGGGEVEGWLQPNCLREREKEDF</sequence>
<dbReference type="InterPro" id="IPR022742">
    <property type="entry name" value="Hydrolase_4"/>
</dbReference>
<dbReference type="SUPFAM" id="SSF53474">
    <property type="entry name" value="alpha/beta-Hydrolases"/>
    <property type="match status" value="1"/>
</dbReference>